<dbReference type="RefSeq" id="WP_105482154.1">
    <property type="nucleotide sequence ID" value="NZ_NIGF01000001.1"/>
</dbReference>
<accession>A0A2S8SX91</accession>
<sequence length="70" mass="7636">MQIQVNGKSRETRAQTVAQLLEELGFSTPENAPVGMAVAVNENVVRRASHREFSLNDGDEIEIIRAVQGG</sequence>
<protein>
    <submittedName>
        <fullName evidence="1">Sulfur carrier protein</fullName>
    </submittedName>
</protein>
<evidence type="ECO:0000313" key="2">
    <source>
        <dbReference type="Proteomes" id="UP000237684"/>
    </source>
</evidence>
<dbReference type="InterPro" id="IPR016155">
    <property type="entry name" value="Mopterin_synth/thiamin_S_b"/>
</dbReference>
<dbReference type="InParanoid" id="A0A2S8SX91"/>
<proteinExistence type="predicted"/>
<dbReference type="SUPFAM" id="SSF54285">
    <property type="entry name" value="MoaD/ThiS"/>
    <property type="match status" value="1"/>
</dbReference>
<dbReference type="PANTHER" id="PTHR34472:SF1">
    <property type="entry name" value="SULFUR CARRIER PROTEIN THIS"/>
    <property type="match status" value="1"/>
</dbReference>
<dbReference type="InterPro" id="IPR010035">
    <property type="entry name" value="Thi_S"/>
</dbReference>
<dbReference type="EMBL" id="NIGF01000001">
    <property type="protein sequence ID" value="PQV65415.1"/>
    <property type="molecule type" value="Genomic_DNA"/>
</dbReference>
<dbReference type="Gene3D" id="3.10.20.30">
    <property type="match status" value="1"/>
</dbReference>
<gene>
    <name evidence="1" type="ORF">B1R32_101156</name>
</gene>
<dbReference type="CDD" id="cd00565">
    <property type="entry name" value="Ubl_ThiS"/>
    <property type="match status" value="1"/>
</dbReference>
<dbReference type="AlphaFoldDB" id="A0A2S8SX91"/>
<reference evidence="1 2" key="1">
    <citation type="journal article" date="2018" name="Syst. Appl. Microbiol.">
        <title>Abditibacterium utsteinense sp. nov., the first cultivated member of candidate phylum FBP, isolated from ice-free Antarctic soil samples.</title>
        <authorList>
            <person name="Tahon G."/>
            <person name="Tytgat B."/>
            <person name="Lebbe L."/>
            <person name="Carlier A."/>
            <person name="Willems A."/>
        </authorList>
    </citation>
    <scope>NUCLEOTIDE SEQUENCE [LARGE SCALE GENOMIC DNA]</scope>
    <source>
        <strain evidence="1 2">LMG 29911</strain>
    </source>
</reference>
<dbReference type="NCBIfam" id="TIGR01683">
    <property type="entry name" value="thiS"/>
    <property type="match status" value="1"/>
</dbReference>
<keyword evidence="2" id="KW-1185">Reference proteome</keyword>
<dbReference type="PANTHER" id="PTHR34472">
    <property type="entry name" value="SULFUR CARRIER PROTEIN THIS"/>
    <property type="match status" value="1"/>
</dbReference>
<name>A0A2S8SX91_9BACT</name>
<comment type="caution">
    <text evidence="1">The sequence shown here is derived from an EMBL/GenBank/DDBJ whole genome shotgun (WGS) entry which is preliminary data.</text>
</comment>
<dbReference type="Pfam" id="PF02597">
    <property type="entry name" value="ThiS"/>
    <property type="match status" value="1"/>
</dbReference>
<evidence type="ECO:0000313" key="1">
    <source>
        <dbReference type="EMBL" id="PQV65415.1"/>
    </source>
</evidence>
<dbReference type="Proteomes" id="UP000237684">
    <property type="component" value="Unassembled WGS sequence"/>
</dbReference>
<organism evidence="1 2">
    <name type="scientific">Abditibacterium utsteinense</name>
    <dbReference type="NCBI Taxonomy" id="1960156"/>
    <lineage>
        <taxon>Bacteria</taxon>
        <taxon>Pseudomonadati</taxon>
        <taxon>Abditibacteriota</taxon>
        <taxon>Abditibacteriia</taxon>
        <taxon>Abditibacteriales</taxon>
        <taxon>Abditibacteriaceae</taxon>
        <taxon>Abditibacterium</taxon>
    </lineage>
</organism>
<dbReference type="InterPro" id="IPR003749">
    <property type="entry name" value="ThiS/MoaD-like"/>
</dbReference>
<dbReference type="OrthoDB" id="197113at2"/>
<dbReference type="InterPro" id="IPR012675">
    <property type="entry name" value="Beta-grasp_dom_sf"/>
</dbReference>